<evidence type="ECO:0000313" key="4">
    <source>
        <dbReference type="Proteomes" id="UP000297245"/>
    </source>
</evidence>
<dbReference type="GO" id="GO:0003729">
    <property type="term" value="F:mRNA binding"/>
    <property type="evidence" value="ECO:0007669"/>
    <property type="project" value="TreeGrafter"/>
</dbReference>
<dbReference type="InterPro" id="IPR052768">
    <property type="entry name" value="RBM25"/>
</dbReference>
<dbReference type="GO" id="GO:0005681">
    <property type="term" value="C:spliceosomal complex"/>
    <property type="evidence" value="ECO:0007669"/>
    <property type="project" value="TreeGrafter"/>
</dbReference>
<evidence type="ECO:0000259" key="2">
    <source>
        <dbReference type="PROSITE" id="PS51025"/>
    </source>
</evidence>
<feature type="region of interest" description="Disordered" evidence="1">
    <location>
        <begin position="322"/>
        <end position="349"/>
    </location>
</feature>
<evidence type="ECO:0000313" key="3">
    <source>
        <dbReference type="EMBL" id="THU89124.1"/>
    </source>
</evidence>
<dbReference type="Gene3D" id="1.20.1390.10">
    <property type="entry name" value="PWI domain"/>
    <property type="match status" value="1"/>
</dbReference>
<gene>
    <name evidence="3" type="ORF">K435DRAFT_821484</name>
</gene>
<sequence length="483" mass="55367">MSFYRAFANRRSISGGVQDDLLNELVSRRCLLTFFFLLPPNSFKRLVIPAGKPQGFGFADFEDPDDGCANKKLLVKTDEKTKVFLDAYGPQRMRTNRLDQFVKEIHQKSEDATNQGLLDKEKFVTPPHLHHLQEVDLPENQRGLVIFEIAQFRERAAKREREKMRDVQVTIPTFTPPNGPTAREWGRPQQSPTPPQPSRYGKGGMTGLVKSTPNATRPKSDVELEEERREASGIMKLAKDRDRIEMRERLAIWDDDELFCIDHARWRASQARRLEREEASDAKSRKQMDEMQVLANERRKAGLLLDGAPVKLELNVSLATATSKEAGGTGKPEKATVFGQEEEEEEEATKRRKVPLVKLDFSVVETGEKLKEKLGDIRQSVSHDKSKIVIDRKFEPSVKKLMVKYLREMEDDDLMLFVLEHLKDHKGPQKLVEGLEPVLEEEAVELTKSVWRQIIFESMTYCEGLLMERMMVDLGSRVKTQSC</sequence>
<feature type="domain" description="PWI" evidence="2">
    <location>
        <begin position="367"/>
        <end position="471"/>
    </location>
</feature>
<keyword evidence="4" id="KW-1185">Reference proteome</keyword>
<name>A0A4S8LJ79_DENBC</name>
<dbReference type="AlphaFoldDB" id="A0A4S8LJ79"/>
<dbReference type="Pfam" id="PF01480">
    <property type="entry name" value="PWI"/>
    <property type="match status" value="1"/>
</dbReference>
<protein>
    <recommendedName>
        <fullName evidence="2">PWI domain-containing protein</fullName>
    </recommendedName>
</protein>
<reference evidence="3 4" key="1">
    <citation type="journal article" date="2019" name="Nat. Ecol. Evol.">
        <title>Megaphylogeny resolves global patterns of mushroom evolution.</title>
        <authorList>
            <person name="Varga T."/>
            <person name="Krizsan K."/>
            <person name="Foldi C."/>
            <person name="Dima B."/>
            <person name="Sanchez-Garcia M."/>
            <person name="Sanchez-Ramirez S."/>
            <person name="Szollosi G.J."/>
            <person name="Szarkandi J.G."/>
            <person name="Papp V."/>
            <person name="Albert L."/>
            <person name="Andreopoulos W."/>
            <person name="Angelini C."/>
            <person name="Antonin V."/>
            <person name="Barry K.W."/>
            <person name="Bougher N.L."/>
            <person name="Buchanan P."/>
            <person name="Buyck B."/>
            <person name="Bense V."/>
            <person name="Catcheside P."/>
            <person name="Chovatia M."/>
            <person name="Cooper J."/>
            <person name="Damon W."/>
            <person name="Desjardin D."/>
            <person name="Finy P."/>
            <person name="Geml J."/>
            <person name="Haridas S."/>
            <person name="Hughes K."/>
            <person name="Justo A."/>
            <person name="Karasinski D."/>
            <person name="Kautmanova I."/>
            <person name="Kiss B."/>
            <person name="Kocsube S."/>
            <person name="Kotiranta H."/>
            <person name="LaButti K.M."/>
            <person name="Lechner B.E."/>
            <person name="Liimatainen K."/>
            <person name="Lipzen A."/>
            <person name="Lukacs Z."/>
            <person name="Mihaltcheva S."/>
            <person name="Morgado L.N."/>
            <person name="Niskanen T."/>
            <person name="Noordeloos M.E."/>
            <person name="Ohm R.A."/>
            <person name="Ortiz-Santana B."/>
            <person name="Ovrebo C."/>
            <person name="Racz N."/>
            <person name="Riley R."/>
            <person name="Savchenko A."/>
            <person name="Shiryaev A."/>
            <person name="Soop K."/>
            <person name="Spirin V."/>
            <person name="Szebenyi C."/>
            <person name="Tomsovsky M."/>
            <person name="Tulloss R.E."/>
            <person name="Uehling J."/>
            <person name="Grigoriev I.V."/>
            <person name="Vagvolgyi C."/>
            <person name="Papp T."/>
            <person name="Martin F.M."/>
            <person name="Miettinen O."/>
            <person name="Hibbett D.S."/>
            <person name="Nagy L.G."/>
        </authorList>
    </citation>
    <scope>NUCLEOTIDE SEQUENCE [LARGE SCALE GENOMIC DNA]</scope>
    <source>
        <strain evidence="3 4">CBS 962.96</strain>
    </source>
</reference>
<dbReference type="InterPro" id="IPR002483">
    <property type="entry name" value="PWI_dom"/>
</dbReference>
<dbReference type="PANTHER" id="PTHR18806">
    <property type="entry name" value="RBM25 PROTEIN"/>
    <property type="match status" value="1"/>
</dbReference>
<accession>A0A4S8LJ79</accession>
<feature type="region of interest" description="Disordered" evidence="1">
    <location>
        <begin position="171"/>
        <end position="230"/>
    </location>
</feature>
<evidence type="ECO:0000256" key="1">
    <source>
        <dbReference type="SAM" id="MobiDB-lite"/>
    </source>
</evidence>
<dbReference type="EMBL" id="ML179380">
    <property type="protein sequence ID" value="THU89124.1"/>
    <property type="molecule type" value="Genomic_DNA"/>
</dbReference>
<dbReference type="PROSITE" id="PS51025">
    <property type="entry name" value="PWI"/>
    <property type="match status" value="1"/>
</dbReference>
<dbReference type="Proteomes" id="UP000297245">
    <property type="component" value="Unassembled WGS sequence"/>
</dbReference>
<organism evidence="3 4">
    <name type="scientific">Dendrothele bispora (strain CBS 962.96)</name>
    <dbReference type="NCBI Taxonomy" id="1314807"/>
    <lineage>
        <taxon>Eukaryota</taxon>
        <taxon>Fungi</taxon>
        <taxon>Dikarya</taxon>
        <taxon>Basidiomycota</taxon>
        <taxon>Agaricomycotina</taxon>
        <taxon>Agaricomycetes</taxon>
        <taxon>Agaricomycetidae</taxon>
        <taxon>Agaricales</taxon>
        <taxon>Agaricales incertae sedis</taxon>
        <taxon>Dendrothele</taxon>
    </lineage>
</organism>
<dbReference type="OrthoDB" id="6275295at2759"/>
<feature type="compositionally biased region" description="Basic and acidic residues" evidence="1">
    <location>
        <begin position="218"/>
        <end position="230"/>
    </location>
</feature>
<dbReference type="PANTHER" id="PTHR18806:SF4">
    <property type="entry name" value="RNA-BINDING PROTEIN 25"/>
    <property type="match status" value="1"/>
</dbReference>
<proteinExistence type="predicted"/>